<dbReference type="EMBL" id="LFCV01000060">
    <property type="protein sequence ID" value="KMJ45248.1"/>
    <property type="molecule type" value="Genomic_DNA"/>
</dbReference>
<reference evidence="2 3" key="1">
    <citation type="submission" date="2015-06" db="EMBL/GenBank/DDBJ databases">
        <title>Draft Whole-Genome Sequence of the Entomopathogenic Bacterium Xenorhabdus khoisanae.</title>
        <authorList>
            <person name="Naidoo S."/>
            <person name="Featherston J."/>
            <person name="Gray V.M."/>
        </authorList>
    </citation>
    <scope>NUCLEOTIDE SEQUENCE [LARGE SCALE GENOMIC DNA]</scope>
    <source>
        <strain evidence="2 3">MCB</strain>
    </source>
</reference>
<evidence type="ECO:0000313" key="3">
    <source>
        <dbReference type="Proteomes" id="UP000036277"/>
    </source>
</evidence>
<name>A0A0J5FSF1_9GAMM</name>
<gene>
    <name evidence="2" type="ORF">AB204_10010</name>
</gene>
<dbReference type="Pfam" id="PF13132">
    <property type="entry name" value="DUF3950"/>
    <property type="match status" value="1"/>
</dbReference>
<protein>
    <recommendedName>
        <fullName evidence="1">DUF3950 domain-containing protein</fullName>
    </recommendedName>
</protein>
<feature type="domain" description="DUF3950" evidence="1">
    <location>
        <begin position="26"/>
        <end position="51"/>
    </location>
</feature>
<dbReference type="OrthoDB" id="6419848at2"/>
<evidence type="ECO:0000313" key="2">
    <source>
        <dbReference type="EMBL" id="KMJ45248.1"/>
    </source>
</evidence>
<keyword evidence="3" id="KW-1185">Reference proteome</keyword>
<evidence type="ECO:0000259" key="1">
    <source>
        <dbReference type="Pfam" id="PF13132"/>
    </source>
</evidence>
<dbReference type="AlphaFoldDB" id="A0A0J5FSF1"/>
<comment type="caution">
    <text evidence="2">The sequence shown here is derived from an EMBL/GenBank/DDBJ whole genome shotgun (WGS) entry which is preliminary data.</text>
</comment>
<dbReference type="InterPro" id="IPR025030">
    <property type="entry name" value="DUF3950"/>
</dbReference>
<dbReference type="Proteomes" id="UP000036277">
    <property type="component" value="Unassembled WGS sequence"/>
</dbReference>
<dbReference type="RefSeq" id="WP_047963230.1">
    <property type="nucleotide sequence ID" value="NZ_CAWMBG010000060.1"/>
</dbReference>
<dbReference type="NCBIfam" id="NF041551">
    <property type="entry name" value="YlcI_YnfO_N"/>
    <property type="match status" value="1"/>
</dbReference>
<sequence>MQEKKEKKSFDRSSSTMKHIRFEDELLAQIDFVAGKGNFSAWVKDACREKLLTLGVKPKI</sequence>
<proteinExistence type="predicted"/>
<organism evidence="2 3">
    <name type="scientific">Xenorhabdus khoisanae</name>
    <dbReference type="NCBI Taxonomy" id="880157"/>
    <lineage>
        <taxon>Bacteria</taxon>
        <taxon>Pseudomonadati</taxon>
        <taxon>Pseudomonadota</taxon>
        <taxon>Gammaproteobacteria</taxon>
        <taxon>Enterobacterales</taxon>
        <taxon>Morganellaceae</taxon>
        <taxon>Xenorhabdus</taxon>
    </lineage>
</organism>
<accession>A0A0J5FSF1</accession>